<dbReference type="CDD" id="cd07302">
    <property type="entry name" value="CHD"/>
    <property type="match status" value="1"/>
</dbReference>
<sequence>MNAVDRQESALSEVILSHWRPVANKVAMAEERIRRRLAAIMVADVVGYARLMEADEAGTLAALKDRRRNVLEPIVRSHGGRIVKLMGDGVLVEFGSAVDAVGSALELQARMADANDDVADERRIMLRIGINLGDVIGEGTDVYGEGVNIAARLESLAEPGSICMSQNVYEQVAKKVNGTFEPLGDRQLKNIEAPVRAYLVRPAVVAPSKPAVTSDKPSIAVLPFNNMSGDPAQDYFSDGITEDIITELSRFREIMVIARNSSFALRGKALDAKEVGHRLGADFIVEGSARRAGNRVRVTAQLIDVSSGKHRWAERYDRNLEDIFAVQDEVVSMIVGTLVGRVASTRAEQSGRKPPQLWAAHDHFLQGRERSIRFDSEAAAQFLRRAIELDSAHAQAHAWLAGVAYVLHSDHGRREDLEEGLRAAQTAVRLDPLDSNGHRQLGLIYSKMRQYELGGIHLDRAVALNPNDVYASTFRGLWLAFTGRGEEALRSLEADLRRDPFPPAWYWGCRGVAFLQLRRHAEALEAFQHIDHLWHWWLPCYIASCQARLGKIDQAKQSAADVLRLKPDFAIADFERSEWWRDPADLEHITHGMRMAGLK</sequence>
<dbReference type="InterPro" id="IPR001054">
    <property type="entry name" value="A/G_cyclase"/>
</dbReference>
<dbReference type="SMART" id="SM00028">
    <property type="entry name" value="TPR"/>
    <property type="match status" value="4"/>
</dbReference>
<dbReference type="GO" id="GO:0006171">
    <property type="term" value="P:cAMP biosynthetic process"/>
    <property type="evidence" value="ECO:0007669"/>
    <property type="project" value="TreeGrafter"/>
</dbReference>
<dbReference type="AlphaFoldDB" id="A0A838B2I9"/>
<evidence type="ECO:0000313" key="3">
    <source>
        <dbReference type="EMBL" id="MBA1140099.1"/>
    </source>
</evidence>
<comment type="caution">
    <text evidence="3">The sequence shown here is derived from an EMBL/GenBank/DDBJ whole genome shotgun (WGS) entry which is preliminary data.</text>
</comment>
<dbReference type="InterPro" id="IPR050697">
    <property type="entry name" value="Adenylyl/Guanylyl_Cyclase_3/4"/>
</dbReference>
<accession>A0A838B2I9</accession>
<dbReference type="PANTHER" id="PTHR43081:SF19">
    <property type="entry name" value="PH-SENSITIVE ADENYLATE CYCLASE RV1264"/>
    <property type="match status" value="1"/>
</dbReference>
<dbReference type="SUPFAM" id="SSF55073">
    <property type="entry name" value="Nucleotide cyclase"/>
    <property type="match status" value="1"/>
</dbReference>
<dbReference type="Gene3D" id="1.25.40.10">
    <property type="entry name" value="Tetratricopeptide repeat domain"/>
    <property type="match status" value="1"/>
</dbReference>
<gene>
    <name evidence="3" type="ORF">H0241_07490</name>
</gene>
<dbReference type="SUPFAM" id="SSF52964">
    <property type="entry name" value="TolB, N-terminal domain"/>
    <property type="match status" value="1"/>
</dbReference>
<dbReference type="SUPFAM" id="SSF48452">
    <property type="entry name" value="TPR-like"/>
    <property type="match status" value="1"/>
</dbReference>
<reference evidence="3 4" key="1">
    <citation type="submission" date="2020-07" db="EMBL/GenBank/DDBJ databases">
        <title>Definition of the novel symbiovar canariense within Mesorhizobium novociceri, a new species of genus Mesorhizobium nodulating Cicer canariense in the Caldera de Taburiente National Park (La Palma, Canary Islands).</title>
        <authorList>
            <person name="Leon-Barrios M."/>
            <person name="Perez-Yepez J."/>
            <person name="Flores-Felix J.D."/>
            <person name="Ramirez-Baena M.H."/>
            <person name="Pulido-Suarez L."/>
            <person name="Igual J.M."/>
            <person name="Velazquez E."/>
            <person name="Peix A."/>
        </authorList>
    </citation>
    <scope>NUCLEOTIDE SEQUENCE [LARGE SCALE GENOMIC DNA]</scope>
    <source>
        <strain evidence="3 4">CCANP35</strain>
    </source>
</reference>
<dbReference type="Gene3D" id="3.40.50.10070">
    <property type="entry name" value="TolB, N-terminal domain"/>
    <property type="match status" value="1"/>
</dbReference>
<evidence type="ECO:0000256" key="1">
    <source>
        <dbReference type="PROSITE-ProRule" id="PRU00339"/>
    </source>
</evidence>
<dbReference type="InterPro" id="IPR019734">
    <property type="entry name" value="TPR_rpt"/>
</dbReference>
<organism evidence="3 4">
    <name type="scientific">Mesorhizobium neociceri</name>
    <dbReference type="NCBI Taxonomy" id="1307853"/>
    <lineage>
        <taxon>Bacteria</taxon>
        <taxon>Pseudomonadati</taxon>
        <taxon>Pseudomonadota</taxon>
        <taxon>Alphaproteobacteria</taxon>
        <taxon>Hyphomicrobiales</taxon>
        <taxon>Phyllobacteriaceae</taxon>
        <taxon>Mesorhizobium</taxon>
    </lineage>
</organism>
<dbReference type="GO" id="GO:0004016">
    <property type="term" value="F:adenylate cyclase activity"/>
    <property type="evidence" value="ECO:0007669"/>
    <property type="project" value="UniProtKB-ARBA"/>
</dbReference>
<keyword evidence="4" id="KW-1185">Reference proteome</keyword>
<dbReference type="EMBL" id="JACDTY010000002">
    <property type="protein sequence ID" value="MBA1140099.1"/>
    <property type="molecule type" value="Genomic_DNA"/>
</dbReference>
<feature type="domain" description="Guanylate cyclase" evidence="2">
    <location>
        <begin position="39"/>
        <end position="154"/>
    </location>
</feature>
<dbReference type="GO" id="GO:0035556">
    <property type="term" value="P:intracellular signal transduction"/>
    <property type="evidence" value="ECO:0007669"/>
    <property type="project" value="InterPro"/>
</dbReference>
<dbReference type="RefSeq" id="WP_181056752.1">
    <property type="nucleotide sequence ID" value="NZ_JACDTY010000002.1"/>
</dbReference>
<dbReference type="PROSITE" id="PS50005">
    <property type="entry name" value="TPR"/>
    <property type="match status" value="1"/>
</dbReference>
<protein>
    <submittedName>
        <fullName evidence="3">Adenylate/guanylate cyclase domain-containing protein</fullName>
    </submittedName>
</protein>
<dbReference type="PROSITE" id="PS50125">
    <property type="entry name" value="GUANYLATE_CYCLASE_2"/>
    <property type="match status" value="1"/>
</dbReference>
<evidence type="ECO:0000259" key="2">
    <source>
        <dbReference type="PROSITE" id="PS50125"/>
    </source>
</evidence>
<proteinExistence type="predicted"/>
<dbReference type="InterPro" id="IPR029787">
    <property type="entry name" value="Nucleotide_cyclase"/>
</dbReference>
<name>A0A838B2I9_9HYPH</name>
<dbReference type="Proteomes" id="UP000558284">
    <property type="component" value="Unassembled WGS sequence"/>
</dbReference>
<evidence type="ECO:0000313" key="4">
    <source>
        <dbReference type="Proteomes" id="UP000558284"/>
    </source>
</evidence>
<keyword evidence="1" id="KW-0802">TPR repeat</keyword>
<dbReference type="PANTHER" id="PTHR43081">
    <property type="entry name" value="ADENYLATE CYCLASE, TERMINAL-DIFFERENTIATION SPECIFIC-RELATED"/>
    <property type="match status" value="1"/>
</dbReference>
<feature type="repeat" description="TPR" evidence="1">
    <location>
        <begin position="435"/>
        <end position="468"/>
    </location>
</feature>
<dbReference type="SMART" id="SM00044">
    <property type="entry name" value="CYCc"/>
    <property type="match status" value="1"/>
</dbReference>
<dbReference type="Pfam" id="PF00211">
    <property type="entry name" value="Guanylate_cyc"/>
    <property type="match status" value="1"/>
</dbReference>
<dbReference type="Gene3D" id="3.30.70.1230">
    <property type="entry name" value="Nucleotide cyclase"/>
    <property type="match status" value="1"/>
</dbReference>
<dbReference type="InterPro" id="IPR011990">
    <property type="entry name" value="TPR-like_helical_dom_sf"/>
</dbReference>